<dbReference type="InterPro" id="IPR052698">
    <property type="entry name" value="MoCofactor_Util/Proc"/>
</dbReference>
<dbReference type="Gene3D" id="3.40.50.720">
    <property type="entry name" value="NAD(P)-binding Rossmann-like Domain"/>
    <property type="match status" value="1"/>
</dbReference>
<comment type="caution">
    <text evidence="2">The sequence shown here is derived from an EMBL/GenBank/DDBJ whole genome shotgun (WGS) entry which is preliminary data.</text>
</comment>
<evidence type="ECO:0000259" key="1">
    <source>
        <dbReference type="Pfam" id="PF13478"/>
    </source>
</evidence>
<dbReference type="Pfam" id="PF13478">
    <property type="entry name" value="XdhC_C"/>
    <property type="match status" value="1"/>
</dbReference>
<organism evidence="2 3">
    <name type="scientific">Phytohabitans maris</name>
    <dbReference type="NCBI Taxonomy" id="3071409"/>
    <lineage>
        <taxon>Bacteria</taxon>
        <taxon>Bacillati</taxon>
        <taxon>Actinomycetota</taxon>
        <taxon>Actinomycetes</taxon>
        <taxon>Micromonosporales</taxon>
        <taxon>Micromonosporaceae</taxon>
    </lineage>
</organism>
<dbReference type="Proteomes" id="UP001230908">
    <property type="component" value="Unassembled WGS sequence"/>
</dbReference>
<proteinExistence type="predicted"/>
<protein>
    <submittedName>
        <fullName evidence="2">XdhC family protein</fullName>
    </submittedName>
</protein>
<dbReference type="RefSeq" id="WP_308710252.1">
    <property type="nucleotide sequence ID" value="NZ_JAVHUY010000001.1"/>
</dbReference>
<reference evidence="2 3" key="1">
    <citation type="submission" date="2023-08" db="EMBL/GenBank/DDBJ databases">
        <title>Phytohabitans sansha sp. nov., isolated from marine sediment.</title>
        <authorList>
            <person name="Zhao Y."/>
            <person name="Yi K."/>
        </authorList>
    </citation>
    <scope>NUCLEOTIDE SEQUENCE [LARGE SCALE GENOMIC DNA]</scope>
    <source>
        <strain evidence="2 3">ZYX-F-186</strain>
    </source>
</reference>
<name>A0ABU0Z7E5_9ACTN</name>
<dbReference type="EMBL" id="JAVHUY010000001">
    <property type="protein sequence ID" value="MDQ7902981.1"/>
    <property type="molecule type" value="Genomic_DNA"/>
</dbReference>
<keyword evidence="3" id="KW-1185">Reference proteome</keyword>
<dbReference type="PANTHER" id="PTHR30388">
    <property type="entry name" value="ALDEHYDE OXIDOREDUCTASE MOLYBDENUM COFACTOR ASSEMBLY PROTEIN"/>
    <property type="match status" value="1"/>
</dbReference>
<sequence>MTTPDPACATAQGDLPPDHGPRTLVAVFESPVAEHLIRFAADLGYRTVLVEPQPRLLAGTPKPHGDQTVASVSAAGLDEHTDVVVTDHDRPELGTMLRDALDSKARWIGVMGAKRHTAPHVEALRSLGVDDEAIARIHRPIGLNIGSKTPAEIALATLAGLIADRNRRPGGFTF</sequence>
<dbReference type="InterPro" id="IPR027051">
    <property type="entry name" value="XdhC_Rossmann_dom"/>
</dbReference>
<gene>
    <name evidence="2" type="ORF">RB614_00415</name>
</gene>
<accession>A0ABU0Z7E5</accession>
<feature type="domain" description="XdhC Rossmann" evidence="1">
    <location>
        <begin position="24"/>
        <end position="160"/>
    </location>
</feature>
<evidence type="ECO:0000313" key="2">
    <source>
        <dbReference type="EMBL" id="MDQ7902981.1"/>
    </source>
</evidence>
<dbReference type="PANTHER" id="PTHR30388:SF6">
    <property type="entry name" value="XANTHINE DEHYDROGENASE SUBUNIT A-RELATED"/>
    <property type="match status" value="1"/>
</dbReference>
<evidence type="ECO:0000313" key="3">
    <source>
        <dbReference type="Proteomes" id="UP001230908"/>
    </source>
</evidence>